<protein>
    <submittedName>
        <fullName evidence="1">Uncharacterized protein</fullName>
    </submittedName>
</protein>
<sequence length="95" mass="10416">MHEAETEALVKLELRLCECERRLSNAEGKTNALEYAVRASVASSANPTAVRVAWAHLMPMIVDNHVPPQPGSNADFLLGLRHGLRFVAEQIDALP</sequence>
<dbReference type="Proteomes" id="UP000625930">
    <property type="component" value="Unassembled WGS sequence"/>
</dbReference>
<dbReference type="EMBL" id="JADUNP010000010">
    <property type="protein sequence ID" value="MBH1651979.1"/>
    <property type="molecule type" value="Genomic_DNA"/>
</dbReference>
<organism evidence="1 2">
    <name type="scientific">Stenotrophomonas maltophilia</name>
    <name type="common">Pseudomonas maltophilia</name>
    <name type="synonym">Xanthomonas maltophilia</name>
    <dbReference type="NCBI Taxonomy" id="40324"/>
    <lineage>
        <taxon>Bacteria</taxon>
        <taxon>Pseudomonadati</taxon>
        <taxon>Pseudomonadota</taxon>
        <taxon>Gammaproteobacteria</taxon>
        <taxon>Lysobacterales</taxon>
        <taxon>Lysobacteraceae</taxon>
        <taxon>Stenotrophomonas</taxon>
        <taxon>Stenotrophomonas maltophilia group</taxon>
    </lineage>
</organism>
<reference evidence="1" key="1">
    <citation type="submission" date="2020-11" db="EMBL/GenBank/DDBJ databases">
        <title>Enhanced detection system for hospital associated transmission using whole genome sequencing surveillance.</title>
        <authorList>
            <person name="Harrison L.H."/>
            <person name="Van Tyne D."/>
            <person name="Marsh J.W."/>
            <person name="Griffith M.P."/>
            <person name="Snyder D.J."/>
            <person name="Cooper V.S."/>
            <person name="Mustapha M."/>
        </authorList>
    </citation>
    <scope>NUCLEOTIDE SEQUENCE</scope>
    <source>
        <strain evidence="1">STEN00091</strain>
    </source>
</reference>
<gene>
    <name evidence="1" type="ORF">I5U67_07340</name>
</gene>
<dbReference type="RefSeq" id="WP_049422547.1">
    <property type="nucleotide sequence ID" value="NZ_JAEDWP010000015.1"/>
</dbReference>
<dbReference type="AlphaFoldDB" id="A0AA90AVB4"/>
<name>A0AA90AVB4_STEMA</name>
<proteinExistence type="predicted"/>
<evidence type="ECO:0000313" key="1">
    <source>
        <dbReference type="EMBL" id="MBH1651979.1"/>
    </source>
</evidence>
<evidence type="ECO:0000313" key="2">
    <source>
        <dbReference type="Proteomes" id="UP000625930"/>
    </source>
</evidence>
<comment type="caution">
    <text evidence="1">The sequence shown here is derived from an EMBL/GenBank/DDBJ whole genome shotgun (WGS) entry which is preliminary data.</text>
</comment>
<accession>A0AA90AVB4</accession>